<dbReference type="PROSITE" id="PS50262">
    <property type="entry name" value="G_PROTEIN_RECEP_F1_2"/>
    <property type="match status" value="1"/>
</dbReference>
<feature type="transmembrane region" description="Helical" evidence="9">
    <location>
        <begin position="299"/>
        <end position="322"/>
    </location>
</feature>
<evidence type="ECO:0000256" key="9">
    <source>
        <dbReference type="SAM" id="Phobius"/>
    </source>
</evidence>
<proteinExistence type="predicted"/>
<feature type="transmembrane region" description="Helical" evidence="9">
    <location>
        <begin position="123"/>
        <end position="149"/>
    </location>
</feature>
<feature type="transmembrane region" description="Helical" evidence="9">
    <location>
        <begin position="161"/>
        <end position="182"/>
    </location>
</feature>
<dbReference type="GO" id="GO:0004930">
    <property type="term" value="F:G protein-coupled receptor activity"/>
    <property type="evidence" value="ECO:0007669"/>
    <property type="project" value="UniProtKB-KW"/>
</dbReference>
<keyword evidence="7" id="KW-0675">Receptor</keyword>
<evidence type="ECO:0000256" key="8">
    <source>
        <dbReference type="ARBA" id="ARBA00023224"/>
    </source>
</evidence>
<accession>A0A9X6NC68</accession>
<evidence type="ECO:0000313" key="11">
    <source>
        <dbReference type="EMBL" id="OWA50699.1"/>
    </source>
</evidence>
<evidence type="ECO:0000256" key="4">
    <source>
        <dbReference type="ARBA" id="ARBA00022989"/>
    </source>
</evidence>
<keyword evidence="4 9" id="KW-1133">Transmembrane helix</keyword>
<dbReference type="Proteomes" id="UP000192578">
    <property type="component" value="Unassembled WGS sequence"/>
</dbReference>
<keyword evidence="2" id="KW-1003">Cell membrane</keyword>
<protein>
    <recommendedName>
        <fullName evidence="10">G-protein coupled receptors family 1 profile domain-containing protein</fullName>
    </recommendedName>
</protein>
<keyword evidence="6 9" id="KW-0472">Membrane</keyword>
<dbReference type="InterPro" id="IPR017452">
    <property type="entry name" value="GPCR_Rhodpsn_7TM"/>
</dbReference>
<dbReference type="CDD" id="cd00637">
    <property type="entry name" value="7tm_classA_rhodopsin-like"/>
    <property type="match status" value="1"/>
</dbReference>
<keyword evidence="5" id="KW-0297">G-protein coupled receptor</keyword>
<keyword evidence="3 9" id="KW-0812">Transmembrane</keyword>
<dbReference type="GO" id="GO:0005886">
    <property type="term" value="C:plasma membrane"/>
    <property type="evidence" value="ECO:0007669"/>
    <property type="project" value="UniProtKB-SubCell"/>
</dbReference>
<dbReference type="InterPro" id="IPR000276">
    <property type="entry name" value="GPCR_Rhodpsn"/>
</dbReference>
<comment type="caution">
    <text evidence="11">The sequence shown here is derived from an EMBL/GenBank/DDBJ whole genome shotgun (WGS) entry which is preliminary data.</text>
</comment>
<evidence type="ECO:0000256" key="3">
    <source>
        <dbReference type="ARBA" id="ARBA00022692"/>
    </source>
</evidence>
<sequence length="366" mass="40038">MDKKIVLNVTLMLENIHLSQSVFCEANLLTSPIIPSLTDPYVVLWQYVTGTLSFLGTISNIILLLVFLHFPKLLFGAGFFIALLLANYLVLCAAVFPASVYIVAKTAWHPRPEDCKNCRYYMLFHSTGIILSSWLEALLAVNRLVAVLAPTQYAFVKQPRLQWAALLSVVGLTLASTVPPFFDLGSGFRMNAQGLCVFKLTSSGASGLFSFNQYVPILLSAAALLTVIKTVVSSQLNLHRSRSRIGAANSATAVVAAAARRRMETTKMLGVSFAIMALCQLPIITLTLAIPYLQTVHPIAFMFCRFAQAVQCFLTPIVFLTMNKDYQGKIRLLWLGMKRPLPGASSVAPVRAHFRSVAAAVSGSLF</sequence>
<evidence type="ECO:0000256" key="5">
    <source>
        <dbReference type="ARBA" id="ARBA00023040"/>
    </source>
</evidence>
<dbReference type="PANTHER" id="PTHR24249">
    <property type="entry name" value="HISTAMINE RECEPTOR-RELATED G-PROTEIN COUPLED RECEPTOR"/>
    <property type="match status" value="1"/>
</dbReference>
<dbReference type="SUPFAM" id="SSF81321">
    <property type="entry name" value="Family A G protein-coupled receptor-like"/>
    <property type="match status" value="1"/>
</dbReference>
<name>A0A9X6NC68_HYPEX</name>
<keyword evidence="12" id="KW-1185">Reference proteome</keyword>
<evidence type="ECO:0000313" key="12">
    <source>
        <dbReference type="Proteomes" id="UP000192578"/>
    </source>
</evidence>
<gene>
    <name evidence="11" type="ORF">BV898_15208</name>
</gene>
<organism evidence="11 12">
    <name type="scientific">Hypsibius exemplaris</name>
    <name type="common">Freshwater tardigrade</name>
    <dbReference type="NCBI Taxonomy" id="2072580"/>
    <lineage>
        <taxon>Eukaryota</taxon>
        <taxon>Metazoa</taxon>
        <taxon>Ecdysozoa</taxon>
        <taxon>Tardigrada</taxon>
        <taxon>Eutardigrada</taxon>
        <taxon>Parachela</taxon>
        <taxon>Hypsibioidea</taxon>
        <taxon>Hypsibiidae</taxon>
        <taxon>Hypsibius</taxon>
    </lineage>
</organism>
<feature type="transmembrane region" description="Helical" evidence="9">
    <location>
        <begin position="45"/>
        <end position="68"/>
    </location>
</feature>
<evidence type="ECO:0000259" key="10">
    <source>
        <dbReference type="PROSITE" id="PS50262"/>
    </source>
</evidence>
<keyword evidence="8" id="KW-0807">Transducer</keyword>
<evidence type="ECO:0000256" key="7">
    <source>
        <dbReference type="ARBA" id="ARBA00023170"/>
    </source>
</evidence>
<dbReference type="AlphaFoldDB" id="A0A9X6NC68"/>
<evidence type="ECO:0000256" key="1">
    <source>
        <dbReference type="ARBA" id="ARBA00004651"/>
    </source>
</evidence>
<dbReference type="Gene3D" id="1.20.1070.10">
    <property type="entry name" value="Rhodopsin 7-helix transmembrane proteins"/>
    <property type="match status" value="1"/>
</dbReference>
<feature type="domain" description="G-protein coupled receptors family 1 profile" evidence="10">
    <location>
        <begin position="59"/>
        <end position="319"/>
    </location>
</feature>
<feature type="transmembrane region" description="Helical" evidence="9">
    <location>
        <begin position="269"/>
        <end position="293"/>
    </location>
</feature>
<evidence type="ECO:0000256" key="2">
    <source>
        <dbReference type="ARBA" id="ARBA00022475"/>
    </source>
</evidence>
<dbReference type="EMBL" id="MTYJ01000200">
    <property type="protein sequence ID" value="OWA50699.1"/>
    <property type="molecule type" value="Genomic_DNA"/>
</dbReference>
<dbReference type="Pfam" id="PF00001">
    <property type="entry name" value="7tm_1"/>
    <property type="match status" value="1"/>
</dbReference>
<feature type="transmembrane region" description="Helical" evidence="9">
    <location>
        <begin position="80"/>
        <end position="103"/>
    </location>
</feature>
<evidence type="ECO:0000256" key="6">
    <source>
        <dbReference type="ARBA" id="ARBA00023136"/>
    </source>
</evidence>
<comment type="subcellular location">
    <subcellularLocation>
        <location evidence="1">Cell membrane</location>
        <topology evidence="1">Multi-pass membrane protein</topology>
    </subcellularLocation>
</comment>
<dbReference type="InterPro" id="IPR050569">
    <property type="entry name" value="TAAR"/>
</dbReference>
<reference evidence="12" key="1">
    <citation type="submission" date="2017-01" db="EMBL/GenBank/DDBJ databases">
        <title>Comparative genomics of anhydrobiosis in the tardigrade Hypsibius dujardini.</title>
        <authorList>
            <person name="Yoshida Y."/>
            <person name="Koutsovoulos G."/>
            <person name="Laetsch D."/>
            <person name="Stevens L."/>
            <person name="Kumar S."/>
            <person name="Horikawa D."/>
            <person name="Ishino K."/>
            <person name="Komine S."/>
            <person name="Tomita M."/>
            <person name="Blaxter M."/>
            <person name="Arakawa K."/>
        </authorList>
    </citation>
    <scope>NUCLEOTIDE SEQUENCE [LARGE SCALE GENOMIC DNA]</scope>
    <source>
        <strain evidence="12">Z151</strain>
    </source>
</reference>